<gene>
    <name evidence="2" type="ORF">BKK80_13610</name>
</gene>
<feature type="compositionally biased region" description="Acidic residues" evidence="1">
    <location>
        <begin position="261"/>
        <end position="274"/>
    </location>
</feature>
<dbReference type="EMBL" id="CP017754">
    <property type="protein sequence ID" value="AOZ06737.1"/>
    <property type="molecule type" value="Genomic_DNA"/>
</dbReference>
<evidence type="ECO:0000313" key="2">
    <source>
        <dbReference type="EMBL" id="AOZ06737.1"/>
    </source>
</evidence>
<feature type="compositionally biased region" description="Low complexity" evidence="1">
    <location>
        <begin position="221"/>
        <end position="236"/>
    </location>
</feature>
<feature type="compositionally biased region" description="Low complexity" evidence="1">
    <location>
        <begin position="275"/>
        <end position="284"/>
    </location>
</feature>
<evidence type="ECO:0008006" key="4">
    <source>
        <dbReference type="Google" id="ProtNLM"/>
    </source>
</evidence>
<accession>A0A1D9I3P7</accession>
<evidence type="ECO:0000256" key="1">
    <source>
        <dbReference type="SAM" id="MobiDB-lite"/>
    </source>
</evidence>
<reference evidence="2 3" key="1">
    <citation type="submission" date="2016-10" db="EMBL/GenBank/DDBJ databases">
        <title>Complete genome sequences of three Cupriavidus strains isolated from various Malaysian environments.</title>
        <authorList>
            <person name="Abdullah A.A.-A."/>
            <person name="Shafie N.A.H."/>
            <person name="Lau N.S."/>
        </authorList>
    </citation>
    <scope>NUCLEOTIDE SEQUENCE [LARGE SCALE GENOMIC DNA]</scope>
    <source>
        <strain evidence="2 3">USMAA1020</strain>
    </source>
</reference>
<sequence>MTATTTLAEMKQSAGPREAQMPTVRAGFFDLQGFELMQRVAKAFVSTDLVPKAYRGNLASCMIALNMAQRMNADPIFIMQNLYDVHGQPSWSSKFLIATVNACGRYASLKYEWRNEDKPGSEDYGCRAWTTEKATGERLNGVWVTWKMVRAEGWDSKNGSKWKTMPDQMFMYRAAAFWARTNAPELSMGLPTVEESMDIIDVHPDGTFSVSGATVDELRGGARQPRAQRAQPARPAEVVERQPETFATTSGDDAPTGTAEGDQEDDLLPPDDGDPGTTTDAAGARTFQEVNRELLGAKSVEDLDYARSLIRDVADEKEKASLNQVAARRMRELASPADAEPAAAAQPARRTRTPIGAE</sequence>
<feature type="region of interest" description="Disordered" evidence="1">
    <location>
        <begin position="219"/>
        <end position="284"/>
    </location>
</feature>
<dbReference type="RefSeq" id="WP_071069872.1">
    <property type="nucleotide sequence ID" value="NZ_CP017754.1"/>
</dbReference>
<name>A0A1D9I3P7_9BURK</name>
<feature type="compositionally biased region" description="Low complexity" evidence="1">
    <location>
        <begin position="334"/>
        <end position="348"/>
    </location>
</feature>
<keyword evidence="3" id="KW-1185">Reference proteome</keyword>
<dbReference type="Proteomes" id="UP000177515">
    <property type="component" value="Chromosome 1"/>
</dbReference>
<proteinExistence type="predicted"/>
<evidence type="ECO:0000313" key="3">
    <source>
        <dbReference type="Proteomes" id="UP000177515"/>
    </source>
</evidence>
<feature type="region of interest" description="Disordered" evidence="1">
    <location>
        <begin position="331"/>
        <end position="358"/>
    </location>
</feature>
<organism evidence="2 3">
    <name type="scientific">Cupriavidus malaysiensis</name>
    <dbReference type="NCBI Taxonomy" id="367825"/>
    <lineage>
        <taxon>Bacteria</taxon>
        <taxon>Pseudomonadati</taxon>
        <taxon>Pseudomonadota</taxon>
        <taxon>Betaproteobacteria</taxon>
        <taxon>Burkholderiales</taxon>
        <taxon>Burkholderiaceae</taxon>
        <taxon>Cupriavidus</taxon>
    </lineage>
</organism>
<protein>
    <recommendedName>
        <fullName evidence="4">Recombinase RecT</fullName>
    </recommendedName>
</protein>